<evidence type="ECO:0000313" key="1">
    <source>
        <dbReference type="EMBL" id="KKS19605.1"/>
    </source>
</evidence>
<organism evidence="1 2">
    <name type="scientific">Candidatus Roizmanbacteria bacterium GW2011_GWC2_41_7</name>
    <dbReference type="NCBI Taxonomy" id="1618487"/>
    <lineage>
        <taxon>Bacteria</taxon>
        <taxon>Candidatus Roizmaniibacteriota</taxon>
    </lineage>
</organism>
<evidence type="ECO:0000313" key="2">
    <source>
        <dbReference type="Proteomes" id="UP000034371"/>
    </source>
</evidence>
<gene>
    <name evidence="1" type="ORF">UU78_C0079G0008</name>
</gene>
<sequence length="222" mass="25016">MSVPIRASTQQFLEIEDIIDDLAIMVDGSCALIMETGAVNFGLLSKDEQEAIIYSFAAFLNSLSFPVQICILSKRMDISDYLTYIAQSQVTQKSEKLKEKLASYHQFILSLVKDNQVLEKRFFIVIPFSTLELGIKSSGRSLVSKPKKLPYKKDYILERAKAALYPKRDHVIRQLSRLGLKAIQLNSQALVSFFYDIYNPESSEGERVPIDVAQPVVTGGRL</sequence>
<accession>A0A0G0X3Q7</accession>
<proteinExistence type="predicted"/>
<dbReference type="EMBL" id="LCBY01000079">
    <property type="protein sequence ID" value="KKS19605.1"/>
    <property type="molecule type" value="Genomic_DNA"/>
</dbReference>
<comment type="caution">
    <text evidence="1">The sequence shown here is derived from an EMBL/GenBank/DDBJ whole genome shotgun (WGS) entry which is preliminary data.</text>
</comment>
<reference evidence="1 2" key="1">
    <citation type="journal article" date="2015" name="Nature">
        <title>rRNA introns, odd ribosomes, and small enigmatic genomes across a large radiation of phyla.</title>
        <authorList>
            <person name="Brown C.T."/>
            <person name="Hug L.A."/>
            <person name="Thomas B.C."/>
            <person name="Sharon I."/>
            <person name="Castelle C.J."/>
            <person name="Singh A."/>
            <person name="Wilkins M.J."/>
            <person name="Williams K.H."/>
            <person name="Banfield J.F."/>
        </authorList>
    </citation>
    <scope>NUCLEOTIDE SEQUENCE [LARGE SCALE GENOMIC DNA]</scope>
</reference>
<dbReference type="Proteomes" id="UP000034371">
    <property type="component" value="Unassembled WGS sequence"/>
</dbReference>
<protein>
    <submittedName>
        <fullName evidence="1">Uncharacterized protein</fullName>
    </submittedName>
</protein>
<name>A0A0G0X3Q7_9BACT</name>
<dbReference type="AlphaFoldDB" id="A0A0G0X3Q7"/>